<proteinExistence type="predicted"/>
<evidence type="ECO:0000313" key="2">
    <source>
        <dbReference type="Proteomes" id="UP001060215"/>
    </source>
</evidence>
<keyword evidence="2" id="KW-1185">Reference proteome</keyword>
<dbReference type="Proteomes" id="UP001060215">
    <property type="component" value="Chromosome 14"/>
</dbReference>
<gene>
    <name evidence="1" type="ORF">LOK49_LG13G02704</name>
</gene>
<accession>A0ACC0FG78</accession>
<sequence>MEDERETTSLRHRRRKGTMSLSCCFQGHSRRFESYDSSLSSPEVDKSSPVLRSPSSWFRSKPEFLDTKGRCRNLISRMGRPARRHSADFSYDPLSYALNFDDGLCEGAHLEDFSARLPVSPPRRRASAPRLKNLELPESAARKGIESPTAAERTTVERPPPVSREISVE</sequence>
<reference evidence="1 2" key="1">
    <citation type="journal article" date="2022" name="Plant J.">
        <title>Chromosome-level genome of Camellia lanceoleosa provides a valuable resource for understanding genome evolution and self-incompatibility.</title>
        <authorList>
            <person name="Gong W."/>
            <person name="Xiao S."/>
            <person name="Wang L."/>
            <person name="Liao Z."/>
            <person name="Chang Y."/>
            <person name="Mo W."/>
            <person name="Hu G."/>
            <person name="Li W."/>
            <person name="Zhao G."/>
            <person name="Zhu H."/>
            <person name="Hu X."/>
            <person name="Ji K."/>
            <person name="Xiang X."/>
            <person name="Song Q."/>
            <person name="Yuan D."/>
            <person name="Jin S."/>
            <person name="Zhang L."/>
        </authorList>
    </citation>
    <scope>NUCLEOTIDE SEQUENCE [LARGE SCALE GENOMIC DNA]</scope>
    <source>
        <strain evidence="1">SQ_2022a</strain>
    </source>
</reference>
<protein>
    <submittedName>
        <fullName evidence="1">Uncharacterized protein</fullName>
    </submittedName>
</protein>
<organism evidence="1 2">
    <name type="scientific">Camellia lanceoleosa</name>
    <dbReference type="NCBI Taxonomy" id="1840588"/>
    <lineage>
        <taxon>Eukaryota</taxon>
        <taxon>Viridiplantae</taxon>
        <taxon>Streptophyta</taxon>
        <taxon>Embryophyta</taxon>
        <taxon>Tracheophyta</taxon>
        <taxon>Spermatophyta</taxon>
        <taxon>Magnoliopsida</taxon>
        <taxon>eudicotyledons</taxon>
        <taxon>Gunneridae</taxon>
        <taxon>Pentapetalae</taxon>
        <taxon>asterids</taxon>
        <taxon>Ericales</taxon>
        <taxon>Theaceae</taxon>
        <taxon>Camellia</taxon>
    </lineage>
</organism>
<name>A0ACC0FG78_9ERIC</name>
<comment type="caution">
    <text evidence="1">The sequence shown here is derived from an EMBL/GenBank/DDBJ whole genome shotgun (WGS) entry which is preliminary data.</text>
</comment>
<dbReference type="EMBL" id="CM045771">
    <property type="protein sequence ID" value="KAI7987573.1"/>
    <property type="molecule type" value="Genomic_DNA"/>
</dbReference>
<evidence type="ECO:0000313" key="1">
    <source>
        <dbReference type="EMBL" id="KAI7987573.1"/>
    </source>
</evidence>